<gene>
    <name evidence="3" type="ORF">I7I52_02685</name>
</gene>
<evidence type="ECO:0000313" key="4">
    <source>
        <dbReference type="Proteomes" id="UP000670092"/>
    </source>
</evidence>
<evidence type="ECO:0000256" key="1">
    <source>
        <dbReference type="SAM" id="MobiDB-lite"/>
    </source>
</evidence>
<dbReference type="VEuPathDB" id="FungiDB:I7I52_02685"/>
<dbReference type="Proteomes" id="UP000670092">
    <property type="component" value="Unassembled WGS sequence"/>
</dbReference>
<reference evidence="3 4" key="1">
    <citation type="submission" date="2021-01" db="EMBL/GenBank/DDBJ databases">
        <title>Chromosome-level genome assembly of a human fungal pathogen reveals clustering of transcriptionally co-regulated genes.</title>
        <authorList>
            <person name="Voorhies M."/>
            <person name="Cohen S."/>
            <person name="Shea T.P."/>
            <person name="Petrus S."/>
            <person name="Munoz J.F."/>
            <person name="Poplawski S."/>
            <person name="Goldman W.E."/>
            <person name="Michael T."/>
            <person name="Cuomo C.A."/>
            <person name="Sil A."/>
            <person name="Beyhan S."/>
        </authorList>
    </citation>
    <scope>NUCLEOTIDE SEQUENCE [LARGE SCALE GENOMIC DNA]</scope>
    <source>
        <strain evidence="3 4">G184AR</strain>
    </source>
</reference>
<sequence length="406" mass="43712">MFYCPPCSVMLPSPLVRASSSPAAGGRLLSRSSSSSSRRTGAILVKAVSTTRPVAPRTPIHSYLHAHVLPPVPGLIYTSVRPYSGVTAEAATMGRGAIIASISSESNTNNTTTNIGGPRVRKRRSGEVIHTNSCVHTPREECGMHEYLRRLVALYRKCATSRPSAQERSRGQGDAAGGLCIGTDPERQSISRSESPLAGVPGRNTRHPPPPLLSSRSGQDVAAPLRRSYSTSAAIFASSSAPASSPSPSPSPSPSSPSSSPTSPHHTTTNDKTSREPDATPRNSTHIDFDRLSAAMPDQSVTGVDSLWYVVATASLLAFHKEAAVGELWKYISQRCADEGQVGGIDAQDRQLRIARRIRESCLKASVLVGFPRVSFVVFYIYLYIYIFGWLVEFFSAVYQKKNTIQ</sequence>
<keyword evidence="2" id="KW-1133">Transmembrane helix</keyword>
<evidence type="ECO:0000256" key="2">
    <source>
        <dbReference type="SAM" id="Phobius"/>
    </source>
</evidence>
<dbReference type="EMBL" id="JAEVHI010000001">
    <property type="protein sequence ID" value="KAG5304371.1"/>
    <property type="molecule type" value="Genomic_DNA"/>
</dbReference>
<dbReference type="OrthoDB" id="5537330at2759"/>
<feature type="compositionally biased region" description="Basic and acidic residues" evidence="1">
    <location>
        <begin position="268"/>
        <end position="291"/>
    </location>
</feature>
<evidence type="ECO:0000313" key="3">
    <source>
        <dbReference type="EMBL" id="KAG5304371.1"/>
    </source>
</evidence>
<name>A0A8H7Z7V5_AJECA</name>
<feature type="region of interest" description="Disordered" evidence="1">
    <location>
        <begin position="161"/>
        <end position="224"/>
    </location>
</feature>
<keyword evidence="2" id="KW-0472">Membrane</keyword>
<feature type="compositionally biased region" description="Pro residues" evidence="1">
    <location>
        <begin position="245"/>
        <end position="255"/>
    </location>
</feature>
<keyword evidence="2" id="KW-0812">Transmembrane</keyword>
<dbReference type="AlphaFoldDB" id="A0A8H7Z7V5"/>
<feature type="region of interest" description="Disordered" evidence="1">
    <location>
        <begin position="239"/>
        <end position="291"/>
    </location>
</feature>
<accession>A0A8H7Z7V5</accession>
<comment type="caution">
    <text evidence="3">The sequence shown here is derived from an EMBL/GenBank/DDBJ whole genome shotgun (WGS) entry which is preliminary data.</text>
</comment>
<proteinExistence type="predicted"/>
<organism evidence="3 4">
    <name type="scientific">Ajellomyces capsulatus</name>
    <name type="common">Darling's disease fungus</name>
    <name type="synonym">Histoplasma capsulatum</name>
    <dbReference type="NCBI Taxonomy" id="5037"/>
    <lineage>
        <taxon>Eukaryota</taxon>
        <taxon>Fungi</taxon>
        <taxon>Dikarya</taxon>
        <taxon>Ascomycota</taxon>
        <taxon>Pezizomycotina</taxon>
        <taxon>Eurotiomycetes</taxon>
        <taxon>Eurotiomycetidae</taxon>
        <taxon>Onygenales</taxon>
        <taxon>Ajellomycetaceae</taxon>
        <taxon>Histoplasma</taxon>
    </lineage>
</organism>
<feature type="transmembrane region" description="Helical" evidence="2">
    <location>
        <begin position="379"/>
        <end position="399"/>
    </location>
</feature>
<protein>
    <submittedName>
        <fullName evidence="3">Uncharacterized protein</fullName>
    </submittedName>
</protein>